<keyword evidence="3" id="KW-1185">Reference proteome</keyword>
<dbReference type="Proteomes" id="UP000278437">
    <property type="component" value="Chromosome"/>
</dbReference>
<feature type="transmembrane region" description="Helical" evidence="1">
    <location>
        <begin position="44"/>
        <end position="66"/>
    </location>
</feature>
<organism evidence="2 3">
    <name type="scientific">Shewanella khirikhana</name>
    <dbReference type="NCBI Taxonomy" id="1965282"/>
    <lineage>
        <taxon>Bacteria</taxon>
        <taxon>Pseudomonadati</taxon>
        <taxon>Pseudomonadota</taxon>
        <taxon>Gammaproteobacteria</taxon>
        <taxon>Alteromonadales</taxon>
        <taxon>Shewanellaceae</taxon>
        <taxon>Shewanella</taxon>
    </lineage>
</organism>
<evidence type="ECO:0008006" key="4">
    <source>
        <dbReference type="Google" id="ProtNLM"/>
    </source>
</evidence>
<evidence type="ECO:0000256" key="1">
    <source>
        <dbReference type="SAM" id="Phobius"/>
    </source>
</evidence>
<feature type="transmembrane region" description="Helical" evidence="1">
    <location>
        <begin position="151"/>
        <end position="169"/>
    </location>
</feature>
<protein>
    <recommendedName>
        <fullName evidence="4">DUF4231 domain-containing protein</fullName>
    </recommendedName>
</protein>
<accession>A0ABM7D0A0</accession>
<dbReference type="Pfam" id="PF24838">
    <property type="entry name" value="8xMP"/>
    <property type="match status" value="1"/>
</dbReference>
<dbReference type="RefSeq" id="WP_126166238.1">
    <property type="nucleotide sequence ID" value="NZ_CP020373.1"/>
</dbReference>
<evidence type="ECO:0000313" key="2">
    <source>
        <dbReference type="EMBL" id="AZQ09801.1"/>
    </source>
</evidence>
<keyword evidence="1" id="KW-0472">Membrane</keyword>
<reference evidence="3" key="1">
    <citation type="submission" date="2017-03" db="EMBL/GenBank/DDBJ databases">
        <title>Full genome sequence of a non-lethal Shewanella isolate that potentiates virulence of Vibio parahaemolyticus causing acute hepatopancreatic necrosis disease (AHPND) in shrimp.</title>
        <authorList>
            <person name="Prachumwat A."/>
            <person name="Sritunyalucksana K."/>
        </authorList>
    </citation>
    <scope>NUCLEOTIDE SEQUENCE [LARGE SCALE GENOMIC DNA]</scope>
    <source>
        <strain evidence="3">TH2012</strain>
    </source>
</reference>
<name>A0ABM7D0A0_9GAMM</name>
<evidence type="ECO:0000313" key="3">
    <source>
        <dbReference type="Proteomes" id="UP000278437"/>
    </source>
</evidence>
<proteinExistence type="predicted"/>
<keyword evidence="1" id="KW-1133">Transmembrane helix</keyword>
<feature type="transmembrane region" description="Helical" evidence="1">
    <location>
        <begin position="181"/>
        <end position="199"/>
    </location>
</feature>
<gene>
    <name evidence="2" type="ORF">STH12_00662</name>
</gene>
<dbReference type="EMBL" id="CP020373">
    <property type="protein sequence ID" value="AZQ09801.1"/>
    <property type="molecule type" value="Genomic_DNA"/>
</dbReference>
<feature type="transmembrane region" description="Helical" evidence="1">
    <location>
        <begin position="72"/>
        <end position="90"/>
    </location>
</feature>
<dbReference type="InterPro" id="IPR056918">
    <property type="entry name" value="8xMP"/>
</dbReference>
<sequence>MPQSDYSQEEYQADFLDNKCVTRQALDRALDTRKFEIELYWKRATYFWTFIGATLAGFIAVQASSIENKTDLSVVLSCVGFVFSFAWFCVNRGSKHWQENWEKHVDMLEDKVSGPLYKVVLTRGKPTGKREHLRHWMTGPSPLSVSKINQLISLYVSLLWGILVCYSLPEFNRNADMNWFYVGVIFLSILACISFLWLARSYQGGFWHNATIRTTKINNGYQ</sequence>
<keyword evidence="1" id="KW-0812">Transmembrane</keyword>